<evidence type="ECO:0000313" key="7">
    <source>
        <dbReference type="Proteomes" id="UP001499930"/>
    </source>
</evidence>
<evidence type="ECO:0000256" key="1">
    <source>
        <dbReference type="ARBA" id="ARBA00023015"/>
    </source>
</evidence>
<name>A0ABP6LHZ1_9ACTN</name>
<dbReference type="InterPro" id="IPR050204">
    <property type="entry name" value="AraC_XylS_family_regulators"/>
</dbReference>
<evidence type="ECO:0000256" key="2">
    <source>
        <dbReference type="ARBA" id="ARBA00023125"/>
    </source>
</evidence>
<keyword evidence="1" id="KW-0805">Transcription regulation</keyword>
<dbReference type="Pfam" id="PF14525">
    <property type="entry name" value="AraC_binding_2"/>
    <property type="match status" value="1"/>
</dbReference>
<feature type="region of interest" description="Disordered" evidence="4">
    <location>
        <begin position="330"/>
        <end position="372"/>
    </location>
</feature>
<comment type="caution">
    <text evidence="6">The sequence shown here is derived from an EMBL/GenBank/DDBJ whole genome shotgun (WGS) entry which is preliminary data.</text>
</comment>
<dbReference type="Gene3D" id="1.10.10.60">
    <property type="entry name" value="Homeodomain-like"/>
    <property type="match status" value="1"/>
</dbReference>
<feature type="domain" description="HTH araC/xylS-type" evidence="5">
    <location>
        <begin position="236"/>
        <end position="337"/>
    </location>
</feature>
<keyword evidence="2" id="KW-0238">DNA-binding</keyword>
<evidence type="ECO:0000259" key="5">
    <source>
        <dbReference type="PROSITE" id="PS01124"/>
    </source>
</evidence>
<dbReference type="InterPro" id="IPR035418">
    <property type="entry name" value="AraC-bd_2"/>
</dbReference>
<accession>A0ABP6LHZ1</accession>
<protein>
    <submittedName>
        <fullName evidence="6">AraC family transcriptional regulator</fullName>
    </submittedName>
</protein>
<dbReference type="EMBL" id="BAAAWD010000030">
    <property type="protein sequence ID" value="GAA3040187.1"/>
    <property type="molecule type" value="Genomic_DNA"/>
</dbReference>
<proteinExistence type="predicted"/>
<dbReference type="InterPro" id="IPR018060">
    <property type="entry name" value="HTH_AraC"/>
</dbReference>
<gene>
    <name evidence="6" type="ORF">GCM10017559_80770</name>
</gene>
<dbReference type="PROSITE" id="PS01124">
    <property type="entry name" value="HTH_ARAC_FAMILY_2"/>
    <property type="match status" value="1"/>
</dbReference>
<dbReference type="InterPro" id="IPR009057">
    <property type="entry name" value="Homeodomain-like_sf"/>
</dbReference>
<dbReference type="Proteomes" id="UP001499930">
    <property type="component" value="Unassembled WGS sequence"/>
</dbReference>
<dbReference type="PROSITE" id="PS00041">
    <property type="entry name" value="HTH_ARAC_FAMILY_1"/>
    <property type="match status" value="1"/>
</dbReference>
<evidence type="ECO:0000256" key="4">
    <source>
        <dbReference type="SAM" id="MobiDB-lite"/>
    </source>
</evidence>
<dbReference type="PANTHER" id="PTHR46796">
    <property type="entry name" value="HTH-TYPE TRANSCRIPTIONAL ACTIVATOR RHAS-RELATED"/>
    <property type="match status" value="1"/>
</dbReference>
<dbReference type="RefSeq" id="WP_344907313.1">
    <property type="nucleotide sequence ID" value="NZ_BAAAWD010000030.1"/>
</dbReference>
<organism evidence="6 7">
    <name type="scientific">Streptosporangium longisporum</name>
    <dbReference type="NCBI Taxonomy" id="46187"/>
    <lineage>
        <taxon>Bacteria</taxon>
        <taxon>Bacillati</taxon>
        <taxon>Actinomycetota</taxon>
        <taxon>Actinomycetes</taxon>
        <taxon>Streptosporangiales</taxon>
        <taxon>Streptosporangiaceae</taxon>
        <taxon>Streptosporangium</taxon>
    </lineage>
</organism>
<reference evidence="7" key="1">
    <citation type="journal article" date="2019" name="Int. J. Syst. Evol. Microbiol.">
        <title>The Global Catalogue of Microorganisms (GCM) 10K type strain sequencing project: providing services to taxonomists for standard genome sequencing and annotation.</title>
        <authorList>
            <consortium name="The Broad Institute Genomics Platform"/>
            <consortium name="The Broad Institute Genome Sequencing Center for Infectious Disease"/>
            <person name="Wu L."/>
            <person name="Ma J."/>
        </authorList>
    </citation>
    <scope>NUCLEOTIDE SEQUENCE [LARGE SCALE GENOMIC DNA]</scope>
    <source>
        <strain evidence="7">JCM 3106</strain>
    </source>
</reference>
<keyword evidence="3" id="KW-0804">Transcription</keyword>
<dbReference type="InterPro" id="IPR018062">
    <property type="entry name" value="HTH_AraC-typ_CS"/>
</dbReference>
<keyword evidence="7" id="KW-1185">Reference proteome</keyword>
<evidence type="ECO:0000256" key="3">
    <source>
        <dbReference type="ARBA" id="ARBA00023163"/>
    </source>
</evidence>
<dbReference type="Pfam" id="PF12833">
    <property type="entry name" value="HTH_18"/>
    <property type="match status" value="1"/>
</dbReference>
<sequence>MTGTEAEASMDEARDRVPLGNSPVFDTGDLDEARERVAAVFCPHRLELTGDASRLSARLNSARLGSVRVNYLDYGADVRIEPGELESFFLVQIPLAGRSLIRCGGQEIVSTPRTASLPSPTEHLDMRWAAGCPQLIVKFDRPAVEGAVERMLGEPLDRPVVFDLGMDMTAGWARAWKAMVDLIVDEAEHGDGMAAQPLAVAHLENALIASLLTGQPSNYRDRLTAPRPAAVPKVVRGAMRHIEEYAHLPLTTDDVARAVAVSGRSLQEGFRRHLGLTPMAYLRDVRLDRVHRELAAGDPAGCTVTGVAARWGFLHQGRFAAMYRARHGQAPSQTLRGGDTGGDGAKNAGNVRNIGNAWNAAGNSAPDGRNPR</sequence>
<dbReference type="SMART" id="SM00342">
    <property type="entry name" value="HTH_ARAC"/>
    <property type="match status" value="1"/>
</dbReference>
<feature type="region of interest" description="Disordered" evidence="4">
    <location>
        <begin position="1"/>
        <end position="24"/>
    </location>
</feature>
<dbReference type="PANTHER" id="PTHR46796:SF12">
    <property type="entry name" value="HTH-TYPE DNA-BINDING TRANSCRIPTIONAL ACTIVATOR EUTR"/>
    <property type="match status" value="1"/>
</dbReference>
<evidence type="ECO:0000313" key="6">
    <source>
        <dbReference type="EMBL" id="GAA3040187.1"/>
    </source>
</evidence>
<dbReference type="SUPFAM" id="SSF46689">
    <property type="entry name" value="Homeodomain-like"/>
    <property type="match status" value="1"/>
</dbReference>